<dbReference type="Proteomes" id="UP001459277">
    <property type="component" value="Unassembled WGS sequence"/>
</dbReference>
<dbReference type="EMBL" id="JAZDWU010000003">
    <property type="protein sequence ID" value="KAL0006718.1"/>
    <property type="molecule type" value="Genomic_DNA"/>
</dbReference>
<feature type="compositionally biased region" description="Polar residues" evidence="1">
    <location>
        <begin position="1"/>
        <end position="24"/>
    </location>
</feature>
<gene>
    <name evidence="2" type="ORF">SO802_008220</name>
</gene>
<protein>
    <submittedName>
        <fullName evidence="2">Uncharacterized protein</fullName>
    </submittedName>
</protein>
<dbReference type="AlphaFoldDB" id="A0AAW2DAJ3"/>
<feature type="region of interest" description="Disordered" evidence="1">
    <location>
        <begin position="1"/>
        <end position="28"/>
    </location>
</feature>
<keyword evidence="3" id="KW-1185">Reference proteome</keyword>
<reference evidence="2 3" key="1">
    <citation type="submission" date="2024-01" db="EMBL/GenBank/DDBJ databases">
        <title>A telomere-to-telomere, gap-free genome of sweet tea (Lithocarpus litseifolius).</title>
        <authorList>
            <person name="Zhou J."/>
        </authorList>
    </citation>
    <scope>NUCLEOTIDE SEQUENCE [LARGE SCALE GENOMIC DNA]</scope>
    <source>
        <strain evidence="2">Zhou-2022a</strain>
        <tissue evidence="2">Leaf</tissue>
    </source>
</reference>
<name>A0AAW2DAJ3_9ROSI</name>
<accession>A0AAW2DAJ3</accession>
<evidence type="ECO:0000313" key="2">
    <source>
        <dbReference type="EMBL" id="KAL0006718.1"/>
    </source>
</evidence>
<organism evidence="2 3">
    <name type="scientific">Lithocarpus litseifolius</name>
    <dbReference type="NCBI Taxonomy" id="425828"/>
    <lineage>
        <taxon>Eukaryota</taxon>
        <taxon>Viridiplantae</taxon>
        <taxon>Streptophyta</taxon>
        <taxon>Embryophyta</taxon>
        <taxon>Tracheophyta</taxon>
        <taxon>Spermatophyta</taxon>
        <taxon>Magnoliopsida</taxon>
        <taxon>eudicotyledons</taxon>
        <taxon>Gunneridae</taxon>
        <taxon>Pentapetalae</taxon>
        <taxon>rosids</taxon>
        <taxon>fabids</taxon>
        <taxon>Fagales</taxon>
        <taxon>Fagaceae</taxon>
        <taxon>Lithocarpus</taxon>
    </lineage>
</organism>
<evidence type="ECO:0000313" key="3">
    <source>
        <dbReference type="Proteomes" id="UP001459277"/>
    </source>
</evidence>
<sequence length="164" mass="17893">MTKFNQELYASSSIENQDKPGTTHRSAEAQVVEKEVAEKGLSNPVPEEGWATSPIVSIEEVTPHSKKCRTGDKGKEKVGASIWADAGMALVKAHEVLGEMMHITSQYLKNEEKAVVANSKAKALKAAGSRLRKDLIAAMDNNNASKEKIKALFEELKAEKLLMT</sequence>
<comment type="caution">
    <text evidence="2">The sequence shown here is derived from an EMBL/GenBank/DDBJ whole genome shotgun (WGS) entry which is preliminary data.</text>
</comment>
<evidence type="ECO:0000256" key="1">
    <source>
        <dbReference type="SAM" id="MobiDB-lite"/>
    </source>
</evidence>
<proteinExistence type="predicted"/>